<feature type="region of interest" description="Disordered" evidence="1">
    <location>
        <begin position="47"/>
        <end position="66"/>
    </location>
</feature>
<proteinExistence type="predicted"/>
<evidence type="ECO:0000313" key="3">
    <source>
        <dbReference type="Proteomes" id="UP000624183"/>
    </source>
</evidence>
<evidence type="ECO:0000256" key="1">
    <source>
        <dbReference type="SAM" id="MobiDB-lite"/>
    </source>
</evidence>
<comment type="caution">
    <text evidence="2">The sequence shown here is derived from an EMBL/GenBank/DDBJ whole genome shotgun (WGS) entry which is preliminary data.</text>
</comment>
<gene>
    <name evidence="2" type="ORF">GCM10010328_47250</name>
</gene>
<reference evidence="3" key="1">
    <citation type="journal article" date="2019" name="Int. J. Syst. Evol. Microbiol.">
        <title>The Global Catalogue of Microorganisms (GCM) 10K type strain sequencing project: providing services to taxonomists for standard genome sequencing and annotation.</title>
        <authorList>
            <consortium name="The Broad Institute Genomics Platform"/>
            <consortium name="The Broad Institute Genome Sequencing Center for Infectious Disease"/>
            <person name="Wu L."/>
            <person name="Ma J."/>
        </authorList>
    </citation>
    <scope>NUCLEOTIDE SEQUENCE [LARGE SCALE GENOMIC DNA]</scope>
    <source>
        <strain evidence="3">JCM 4602</strain>
    </source>
</reference>
<keyword evidence="3" id="KW-1185">Reference proteome</keyword>
<name>A0ABQ3C420_9ACTN</name>
<organism evidence="2 3">
    <name type="scientific">Streptomyces rubiginosohelvolus</name>
    <dbReference type="NCBI Taxonomy" id="67362"/>
    <lineage>
        <taxon>Bacteria</taxon>
        <taxon>Bacillati</taxon>
        <taxon>Actinomycetota</taxon>
        <taxon>Actinomycetes</taxon>
        <taxon>Kitasatosporales</taxon>
        <taxon>Streptomycetaceae</taxon>
        <taxon>Streptomyces</taxon>
    </lineage>
</organism>
<evidence type="ECO:0000313" key="2">
    <source>
        <dbReference type="EMBL" id="GGZ66702.1"/>
    </source>
</evidence>
<dbReference type="EMBL" id="BMUW01000009">
    <property type="protein sequence ID" value="GGZ66702.1"/>
    <property type="molecule type" value="Genomic_DNA"/>
</dbReference>
<accession>A0ABQ3C420</accession>
<sequence length="133" mass="14702">MYRQLAYRALLEVIDAAWPTGTAGADCVLATVQTPVEALRERYERAQQSLSGRRSHDAASSPTTCCTDVATWDSGGAGRAVRAEAFPHSRRRRRPAPYTEGEVVPRLVERAVNVRFGDRNTMLTIKEPSPTSR</sequence>
<dbReference type="Proteomes" id="UP000624183">
    <property type="component" value="Unassembled WGS sequence"/>
</dbReference>
<protein>
    <submittedName>
        <fullName evidence="2">Uncharacterized protein</fullName>
    </submittedName>
</protein>